<dbReference type="PANTHER" id="PTHR11774:SF6">
    <property type="entry name" value="PROTEIN FARNESYLTRANSFERASE SUBUNIT BETA"/>
    <property type="match status" value="1"/>
</dbReference>
<dbReference type="GO" id="GO:0046872">
    <property type="term" value="F:metal ion binding"/>
    <property type="evidence" value="ECO:0007669"/>
    <property type="project" value="UniProtKB-KW"/>
</dbReference>
<dbReference type="Gene3D" id="1.50.10.20">
    <property type="match status" value="2"/>
</dbReference>
<feature type="domain" description="Prenyltransferase alpha-alpha toroid" evidence="9">
    <location>
        <begin position="98"/>
        <end position="238"/>
    </location>
</feature>
<dbReference type="Proteomes" id="UP000838763">
    <property type="component" value="Unassembled WGS sequence"/>
</dbReference>
<dbReference type="GO" id="GO:0005965">
    <property type="term" value="C:protein farnesyltransferase complex"/>
    <property type="evidence" value="ECO:0007669"/>
    <property type="project" value="TreeGrafter"/>
</dbReference>
<evidence type="ECO:0000313" key="11">
    <source>
        <dbReference type="Proteomes" id="UP000838763"/>
    </source>
</evidence>
<evidence type="ECO:0000256" key="3">
    <source>
        <dbReference type="ARBA" id="ARBA00022602"/>
    </source>
</evidence>
<name>A0A9P1MGK6_9PEZI</name>
<reference evidence="10" key="1">
    <citation type="submission" date="2022-11" db="EMBL/GenBank/DDBJ databases">
        <authorList>
            <person name="Scott C."/>
            <person name="Bruce N."/>
        </authorList>
    </citation>
    <scope>NUCLEOTIDE SEQUENCE</scope>
</reference>
<dbReference type="InterPro" id="IPR045089">
    <property type="entry name" value="PGGT1B-like"/>
</dbReference>
<comment type="similarity">
    <text evidence="2">Belongs to the protein prenyltransferase subunit beta family.</text>
</comment>
<feature type="domain" description="Prenyltransferase alpha-alpha toroid" evidence="9">
    <location>
        <begin position="282"/>
        <end position="348"/>
    </location>
</feature>
<organism evidence="10 11">
    <name type="scientific">Parascedosporium putredinis</name>
    <dbReference type="NCBI Taxonomy" id="1442378"/>
    <lineage>
        <taxon>Eukaryota</taxon>
        <taxon>Fungi</taxon>
        <taxon>Dikarya</taxon>
        <taxon>Ascomycota</taxon>
        <taxon>Pezizomycotina</taxon>
        <taxon>Sordariomycetes</taxon>
        <taxon>Hypocreomycetidae</taxon>
        <taxon>Microascales</taxon>
        <taxon>Microascaceae</taxon>
        <taxon>Parascedosporium</taxon>
    </lineage>
</organism>
<evidence type="ECO:0000256" key="8">
    <source>
        <dbReference type="SAM" id="MobiDB-lite"/>
    </source>
</evidence>
<dbReference type="OrthoDB" id="10261146at2759"/>
<accession>A0A9P1MGK6</accession>
<feature type="region of interest" description="Disordered" evidence="8">
    <location>
        <begin position="18"/>
        <end position="40"/>
    </location>
</feature>
<sequence>MRPRAPAVKVRPRVQFQKRRKMATTSQTFPIRSAPDSPEVASAPALSIPGLFTSQPILRDPLETSTSRIQDETVKECLPYLRGNSTRLDYNRHGVPTLTREKHKNFLKNLRKLPAPYIAADASRPWMLLWNLAGLALLDEDISAYGPVLVDTAHTMQNKSGGFGGGHGQTSHLATTFACVLALSCCGTQEAYDVIDRRSMWKWLCSLKQPNGGFQITYGGEVDVRGAYCAAVIITLLNIPIGLSPDSPAWTPERPTLFTGLAEYVRRWCLSILDAPHRIIPKPSDSYHTYYVLAGLSSAQHNWQLKEDPSVLDSATGQPSLSWTVSPTVPGEQIFDEKDRLLATHPIYTVPQQKVDAIMEYFASKPGF</sequence>
<evidence type="ECO:0000256" key="1">
    <source>
        <dbReference type="ARBA" id="ARBA00001947"/>
    </source>
</evidence>
<dbReference type="SUPFAM" id="SSF48239">
    <property type="entry name" value="Terpenoid cyclases/Protein prenyltransferases"/>
    <property type="match status" value="1"/>
</dbReference>
<keyword evidence="5" id="KW-0479">Metal-binding</keyword>
<keyword evidence="11" id="KW-1185">Reference proteome</keyword>
<evidence type="ECO:0000256" key="4">
    <source>
        <dbReference type="ARBA" id="ARBA00022679"/>
    </source>
</evidence>
<dbReference type="InterPro" id="IPR001330">
    <property type="entry name" value="Prenyltrans"/>
</dbReference>
<evidence type="ECO:0000259" key="9">
    <source>
        <dbReference type="Pfam" id="PF00432"/>
    </source>
</evidence>
<evidence type="ECO:0000256" key="2">
    <source>
        <dbReference type="ARBA" id="ARBA00010497"/>
    </source>
</evidence>
<dbReference type="EMBL" id="CALLCH030000021">
    <property type="protein sequence ID" value="CAI4219958.1"/>
    <property type="molecule type" value="Genomic_DNA"/>
</dbReference>
<gene>
    <name evidence="10" type="ORF">PPNO1_LOCUS9499</name>
</gene>
<evidence type="ECO:0000256" key="7">
    <source>
        <dbReference type="ARBA" id="ARBA00022833"/>
    </source>
</evidence>
<keyword evidence="7" id="KW-0862">Zinc</keyword>
<evidence type="ECO:0000256" key="5">
    <source>
        <dbReference type="ARBA" id="ARBA00022723"/>
    </source>
</evidence>
<protein>
    <recommendedName>
        <fullName evidence="9">Prenyltransferase alpha-alpha toroid domain-containing protein</fullName>
    </recommendedName>
</protein>
<dbReference type="AlphaFoldDB" id="A0A9P1MGK6"/>
<evidence type="ECO:0000256" key="6">
    <source>
        <dbReference type="ARBA" id="ARBA00022737"/>
    </source>
</evidence>
<comment type="caution">
    <text evidence="10">The sequence shown here is derived from an EMBL/GenBank/DDBJ whole genome shotgun (WGS) entry which is preliminary data.</text>
</comment>
<evidence type="ECO:0000313" key="10">
    <source>
        <dbReference type="EMBL" id="CAI4219958.1"/>
    </source>
</evidence>
<keyword evidence="4" id="KW-0808">Transferase</keyword>
<dbReference type="PANTHER" id="PTHR11774">
    <property type="entry name" value="GERANYLGERANYL TRANSFERASE TYPE BETA SUBUNIT"/>
    <property type="match status" value="1"/>
</dbReference>
<keyword evidence="3" id="KW-0637">Prenyltransferase</keyword>
<keyword evidence="6" id="KW-0677">Repeat</keyword>
<dbReference type="Pfam" id="PF00432">
    <property type="entry name" value="Prenyltrans"/>
    <property type="match status" value="2"/>
</dbReference>
<dbReference type="InterPro" id="IPR008930">
    <property type="entry name" value="Terpenoid_cyclase/PrenylTrfase"/>
</dbReference>
<comment type="cofactor">
    <cofactor evidence="1">
        <name>Zn(2+)</name>
        <dbReference type="ChEBI" id="CHEBI:29105"/>
    </cofactor>
</comment>
<dbReference type="GO" id="GO:0004660">
    <property type="term" value="F:protein farnesyltransferase activity"/>
    <property type="evidence" value="ECO:0007669"/>
    <property type="project" value="TreeGrafter"/>
</dbReference>
<proteinExistence type="inferred from homology"/>